<proteinExistence type="predicted"/>
<dbReference type="STRING" id="871968.DESME_05005"/>
<evidence type="ECO:0000313" key="2">
    <source>
        <dbReference type="EMBL" id="AHF06489.1"/>
    </source>
</evidence>
<dbReference type="Gene3D" id="2.60.320.10">
    <property type="entry name" value="N-utilization substance G protein NusG, insert domain"/>
    <property type="match status" value="1"/>
</dbReference>
<organism evidence="2 3">
    <name type="scientific">Desulfitobacterium metallireducens DSM 15288</name>
    <dbReference type="NCBI Taxonomy" id="871968"/>
    <lineage>
        <taxon>Bacteria</taxon>
        <taxon>Bacillati</taxon>
        <taxon>Bacillota</taxon>
        <taxon>Clostridia</taxon>
        <taxon>Eubacteriales</taxon>
        <taxon>Desulfitobacteriaceae</taxon>
        <taxon>Desulfitobacterium</taxon>
    </lineage>
</organism>
<dbReference type="HOGENOM" id="CLU_130936_0_0_9"/>
<dbReference type="EMBL" id="CP007032">
    <property type="protein sequence ID" value="AHF06489.1"/>
    <property type="molecule type" value="Genomic_DNA"/>
</dbReference>
<reference evidence="2 3" key="1">
    <citation type="submission" date="2013-12" db="EMBL/GenBank/DDBJ databases">
        <authorList>
            <consortium name="DOE Joint Genome Institute"/>
            <person name="Smidt H."/>
            <person name="Huntemann M."/>
            <person name="Han J."/>
            <person name="Chen A."/>
            <person name="Kyrpides N."/>
            <person name="Mavromatis K."/>
            <person name="Markowitz V."/>
            <person name="Palaniappan K."/>
            <person name="Ivanova N."/>
            <person name="Schaumberg A."/>
            <person name="Pati A."/>
            <person name="Liolios K."/>
            <person name="Nordberg H.P."/>
            <person name="Cantor M.N."/>
            <person name="Hua S.X."/>
            <person name="Woyke T."/>
        </authorList>
    </citation>
    <scope>NUCLEOTIDE SEQUENCE [LARGE SCALE GENOMIC DNA]</scope>
    <source>
        <strain evidence="3">DSM 15288</strain>
    </source>
</reference>
<evidence type="ECO:0000313" key="3">
    <source>
        <dbReference type="Proteomes" id="UP000010847"/>
    </source>
</evidence>
<sequence>MKKLEKIIVAVILLLSILSMGIMMISKPNNQDGIIVIQVDNKVVKKVALNYSSEVKTYEFSFNGNIASIESKNGSVRLLEMSDELCPNHICSDTGWINQSYQSIVCLPNQIIITIEGGEADKENKGQIDIVI</sequence>
<dbReference type="InterPro" id="IPR038690">
    <property type="entry name" value="NusG_2_sf"/>
</dbReference>
<name>W0EB98_9FIRM</name>
<protein>
    <submittedName>
        <fullName evidence="2">Uncharacterized protein</fullName>
    </submittedName>
</protein>
<dbReference type="AlphaFoldDB" id="W0EB98"/>
<dbReference type="CDD" id="cd09846">
    <property type="entry name" value="DUF1312"/>
    <property type="match status" value="1"/>
</dbReference>
<dbReference type="Pfam" id="PF07009">
    <property type="entry name" value="NusG_II"/>
    <property type="match status" value="1"/>
</dbReference>
<keyword evidence="1" id="KW-1133">Transmembrane helix</keyword>
<keyword evidence="1" id="KW-0812">Transmembrane</keyword>
<keyword evidence="1" id="KW-0472">Membrane</keyword>
<dbReference type="Proteomes" id="UP000010847">
    <property type="component" value="Chromosome"/>
</dbReference>
<dbReference type="KEGG" id="dmt:DESME_05005"/>
<gene>
    <name evidence="2" type="ORF">DESME_05005</name>
</gene>
<accession>W0EB98</accession>
<dbReference type="RefSeq" id="WP_006714988.1">
    <property type="nucleotide sequence ID" value="NZ_CP007032.1"/>
</dbReference>
<keyword evidence="3" id="KW-1185">Reference proteome</keyword>
<evidence type="ECO:0000256" key="1">
    <source>
        <dbReference type="SAM" id="Phobius"/>
    </source>
</evidence>
<dbReference type="eggNOG" id="COG5341">
    <property type="taxonomic scope" value="Bacteria"/>
</dbReference>
<feature type="transmembrane region" description="Helical" evidence="1">
    <location>
        <begin position="7"/>
        <end position="25"/>
    </location>
</feature>